<proteinExistence type="predicted"/>
<name>A0AC61NEJ0_9BACT</name>
<accession>A0AC61NEJ0</accession>
<protein>
    <submittedName>
        <fullName evidence="1">Peptidoglycan DD-metalloendopeptidase family protein</fullName>
    </submittedName>
</protein>
<organism evidence="1 2">
    <name type="scientific">Halosquirtibacter laminarini</name>
    <dbReference type="NCBI Taxonomy" id="3374600"/>
    <lineage>
        <taxon>Bacteria</taxon>
        <taxon>Pseudomonadati</taxon>
        <taxon>Bacteroidota</taxon>
        <taxon>Bacteroidia</taxon>
        <taxon>Marinilabiliales</taxon>
        <taxon>Prolixibacteraceae</taxon>
        <taxon>Halosquirtibacter</taxon>
    </lineage>
</organism>
<sequence>MRNNPLLGFIIWSLLLLVSSRTNAQDVRTIKENKSKIVRELKTTQKMLLKAQNDASTSLIQLKLLNNRIEKRQVLLTEYNKKISLYNEFISDHRFVVNSLKEDISQTKSAYSEFLNKVGLKSFVMKDHFIPFTFKDFVDLYKKEGETAQYQRVQLEKIHLINSLSSTLSESITLFEKKKREVVYLNNKITHETSILNNELEIENSFYNSLKSKEKELKAIVDQQKNIAYRLQSEVYATNRKDSSFDINTLDYSFEKQKGKLGWPVQGEIIDHFGLHRHPVMKKLKVNNKWITISTSPKEKVKSIYNGVITGVMAIKNGRLSVFVRHGSYITVYSNLKTVYKTKQQQVKIGEPIGEIYTSQGEDHNSILKFQVWKMTDCLDPELWLKTSS</sequence>
<reference evidence="1" key="1">
    <citation type="submission" date="2021-08" db="EMBL/GenBank/DDBJ databases">
        <title>Novel anaerobic bacterium isolated from sea squirt in East Sea, Republic of Korea.</title>
        <authorList>
            <person name="Nguyen T.H."/>
            <person name="Li Z."/>
            <person name="Lee Y.-J."/>
            <person name="Ko J."/>
            <person name="Kim S.-G."/>
        </authorList>
    </citation>
    <scope>NUCLEOTIDE SEQUENCE</scope>
    <source>
        <strain evidence="1">KCTC 25031</strain>
    </source>
</reference>
<evidence type="ECO:0000313" key="1">
    <source>
        <dbReference type="EMBL" id="QZE13998.1"/>
    </source>
</evidence>
<gene>
    <name evidence="1" type="ORF">K4L44_15940</name>
</gene>
<evidence type="ECO:0000313" key="2">
    <source>
        <dbReference type="Proteomes" id="UP000826212"/>
    </source>
</evidence>
<keyword evidence="2" id="KW-1185">Reference proteome</keyword>
<dbReference type="EMBL" id="CP081303">
    <property type="protein sequence ID" value="QZE13998.1"/>
    <property type="molecule type" value="Genomic_DNA"/>
</dbReference>
<dbReference type="Proteomes" id="UP000826212">
    <property type="component" value="Chromosome"/>
</dbReference>